<evidence type="ECO:0000256" key="4">
    <source>
        <dbReference type="SAM" id="Phobius"/>
    </source>
</evidence>
<gene>
    <name evidence="6" type="ORF">K3181_00425</name>
</gene>
<dbReference type="PANTHER" id="PTHR45138:SF9">
    <property type="entry name" value="DIGUANYLATE CYCLASE DGCM-RELATED"/>
    <property type="match status" value="1"/>
</dbReference>
<evidence type="ECO:0000313" key="7">
    <source>
        <dbReference type="Proteomes" id="UP000782554"/>
    </source>
</evidence>
<proteinExistence type="predicted"/>
<evidence type="ECO:0000256" key="2">
    <source>
        <dbReference type="ARBA" id="ARBA00034247"/>
    </source>
</evidence>
<feature type="region of interest" description="Disordered" evidence="3">
    <location>
        <begin position="363"/>
        <end position="386"/>
    </location>
</feature>
<dbReference type="NCBIfam" id="TIGR00254">
    <property type="entry name" value="GGDEF"/>
    <property type="match status" value="1"/>
</dbReference>
<comment type="catalytic activity">
    <reaction evidence="2">
        <text>2 GTP = 3',3'-c-di-GMP + 2 diphosphate</text>
        <dbReference type="Rhea" id="RHEA:24898"/>
        <dbReference type="ChEBI" id="CHEBI:33019"/>
        <dbReference type="ChEBI" id="CHEBI:37565"/>
        <dbReference type="ChEBI" id="CHEBI:58805"/>
        <dbReference type="EC" id="2.7.7.65"/>
    </reaction>
</comment>
<protein>
    <recommendedName>
        <fullName evidence="1">diguanylate cyclase</fullName>
        <ecNumber evidence="1">2.7.7.65</ecNumber>
    </recommendedName>
</protein>
<evidence type="ECO:0000256" key="1">
    <source>
        <dbReference type="ARBA" id="ARBA00012528"/>
    </source>
</evidence>
<evidence type="ECO:0000256" key="3">
    <source>
        <dbReference type="SAM" id="MobiDB-lite"/>
    </source>
</evidence>
<dbReference type="GO" id="GO:0052621">
    <property type="term" value="F:diguanylate cyclase activity"/>
    <property type="evidence" value="ECO:0007669"/>
    <property type="project" value="UniProtKB-EC"/>
</dbReference>
<feature type="transmembrane region" description="Helical" evidence="4">
    <location>
        <begin position="100"/>
        <end position="122"/>
    </location>
</feature>
<evidence type="ECO:0000259" key="5">
    <source>
        <dbReference type="PROSITE" id="PS50887"/>
    </source>
</evidence>
<dbReference type="Proteomes" id="UP000782554">
    <property type="component" value="Unassembled WGS sequence"/>
</dbReference>
<reference evidence="6 7" key="1">
    <citation type="submission" date="2021-08" db="EMBL/GenBank/DDBJ databases">
        <title>Comparative Genomics Analysis of the Genus Qipengyuania Reveals Extensive Genetic Diversity and Metabolic Versatility, Including the Description of Fifteen Novel Species.</title>
        <authorList>
            <person name="Liu Y."/>
        </authorList>
    </citation>
    <scope>NUCLEOTIDE SEQUENCE [LARGE SCALE GENOMIC DNA]</scope>
    <source>
        <strain evidence="6 7">YG27</strain>
    </source>
</reference>
<dbReference type="Gene3D" id="3.30.70.270">
    <property type="match status" value="1"/>
</dbReference>
<dbReference type="SUPFAM" id="SSF55073">
    <property type="entry name" value="Nucleotide cyclase"/>
    <property type="match status" value="1"/>
</dbReference>
<dbReference type="InterPro" id="IPR000160">
    <property type="entry name" value="GGDEF_dom"/>
</dbReference>
<dbReference type="InterPro" id="IPR043128">
    <property type="entry name" value="Rev_trsase/Diguanyl_cyclase"/>
</dbReference>
<dbReference type="PANTHER" id="PTHR45138">
    <property type="entry name" value="REGULATORY COMPONENTS OF SENSORY TRANSDUCTION SYSTEM"/>
    <property type="match status" value="1"/>
</dbReference>
<dbReference type="PROSITE" id="PS50887">
    <property type="entry name" value="GGDEF"/>
    <property type="match status" value="1"/>
</dbReference>
<feature type="transmembrane region" description="Helical" evidence="4">
    <location>
        <begin position="176"/>
        <end position="194"/>
    </location>
</feature>
<evidence type="ECO:0000313" key="6">
    <source>
        <dbReference type="EMBL" id="MBX7499903.1"/>
    </source>
</evidence>
<comment type="caution">
    <text evidence="6">The sequence shown here is derived from an EMBL/GenBank/DDBJ whole genome shotgun (WGS) entry which is preliminary data.</text>
</comment>
<keyword evidence="6" id="KW-0808">Transferase</keyword>
<dbReference type="RefSeq" id="WP_221599774.1">
    <property type="nucleotide sequence ID" value="NZ_JAIGNU010000001.1"/>
</dbReference>
<feature type="domain" description="GGDEF" evidence="5">
    <location>
        <begin position="240"/>
        <end position="369"/>
    </location>
</feature>
<feature type="transmembrane region" description="Helical" evidence="4">
    <location>
        <begin position="128"/>
        <end position="146"/>
    </location>
</feature>
<dbReference type="EMBL" id="JAIGNU010000001">
    <property type="protein sequence ID" value="MBX7499903.1"/>
    <property type="molecule type" value="Genomic_DNA"/>
</dbReference>
<name>A0ABS7JQN6_9SPHN</name>
<feature type="transmembrane region" description="Helical" evidence="4">
    <location>
        <begin position="60"/>
        <end position="80"/>
    </location>
</feature>
<dbReference type="InterPro" id="IPR029787">
    <property type="entry name" value="Nucleotide_cyclase"/>
</dbReference>
<keyword evidence="4" id="KW-0812">Transmembrane</keyword>
<feature type="compositionally biased region" description="Basic and acidic residues" evidence="3">
    <location>
        <begin position="370"/>
        <end position="380"/>
    </location>
</feature>
<dbReference type="Pfam" id="PF00990">
    <property type="entry name" value="GGDEF"/>
    <property type="match status" value="1"/>
</dbReference>
<keyword evidence="4" id="KW-1133">Transmembrane helix</keyword>
<dbReference type="CDD" id="cd01949">
    <property type="entry name" value="GGDEF"/>
    <property type="match status" value="1"/>
</dbReference>
<keyword evidence="6" id="KW-0548">Nucleotidyltransferase</keyword>
<dbReference type="EC" id="2.7.7.65" evidence="1"/>
<keyword evidence="7" id="KW-1185">Reference proteome</keyword>
<dbReference type="InterPro" id="IPR050469">
    <property type="entry name" value="Diguanylate_Cyclase"/>
</dbReference>
<keyword evidence="4" id="KW-0472">Membrane</keyword>
<feature type="transmembrane region" description="Helical" evidence="4">
    <location>
        <begin position="37"/>
        <end position="54"/>
    </location>
</feature>
<accession>A0ABS7JQN6</accession>
<organism evidence="6 7">
    <name type="scientific">Qipengyuania mesophila</name>
    <dbReference type="NCBI Taxonomy" id="2867246"/>
    <lineage>
        <taxon>Bacteria</taxon>
        <taxon>Pseudomonadati</taxon>
        <taxon>Pseudomonadota</taxon>
        <taxon>Alphaproteobacteria</taxon>
        <taxon>Sphingomonadales</taxon>
        <taxon>Erythrobacteraceae</taxon>
        <taxon>Qipengyuania</taxon>
    </lineage>
</organism>
<sequence>MLWRRILAGLSGPDVPAHLRADFTLLTADHMRGQAQLLFLGFILSLPMVVYGASPGAGPIVAYGLPLAIFVLSSTGLFALSRPRAKVPNCEEALRVIDTVWKLCLVTAAIGSIWCIASWASAPLQTRIYYPAIMSIGGLVLGYCLMAERSVGMTVVVVTMGPPIAVLASTGMVMDVVLAVAMAIGVGFQLTMMVRHQRLLLNLVEERYRSAELARRDPLTGLANRRALIERFESFARRDMAVRLMVVDVDRFKGINDRFGHDMGDRVLQTLATLLASHARGEICAARLGGEEFGLLGSAEALDPAIALQLLREIGCAEMPHGETITASIGVADAVVSSPEDWNPLYAQADRALYCAKNEGRNRVASCEPPESHSPEEIRTARVSNA</sequence>
<dbReference type="SMART" id="SM00267">
    <property type="entry name" value="GGDEF"/>
    <property type="match status" value="1"/>
</dbReference>